<name>A0A6B3STE5_9BURK</name>
<feature type="transmembrane region" description="Helical" evidence="1">
    <location>
        <begin position="41"/>
        <end position="61"/>
    </location>
</feature>
<dbReference type="EMBL" id="JAAIVB010000078">
    <property type="protein sequence ID" value="NEX64037.1"/>
    <property type="molecule type" value="Genomic_DNA"/>
</dbReference>
<dbReference type="AlphaFoldDB" id="A0A6B3STE5"/>
<dbReference type="RefSeq" id="WP_163967826.1">
    <property type="nucleotide sequence ID" value="NZ_JAAIVB010000078.1"/>
</dbReference>
<sequence>MGLRHQRRAYSAVCPESTLVVAAASAAAICTDASFAVEATAALSALVLLVGAALVCPPSVLPLPPQAARIMDVQAQAIAVRMKTTCLSDLDNLIPSRKTKKALVYCQAFALNACLRDCLDEISS</sequence>
<protein>
    <submittedName>
        <fullName evidence="2">Uncharacterized protein</fullName>
    </submittedName>
</protein>
<evidence type="ECO:0000313" key="2">
    <source>
        <dbReference type="EMBL" id="NEX64037.1"/>
    </source>
</evidence>
<accession>A0A6B3STE5</accession>
<reference evidence="2 3" key="1">
    <citation type="submission" date="2020-02" db="EMBL/GenBank/DDBJ databases">
        <authorList>
            <person name="Kim M.K."/>
        </authorList>
    </citation>
    <scope>NUCLEOTIDE SEQUENCE [LARGE SCALE GENOMIC DNA]</scope>
    <source>
        <strain evidence="2 3">17J57-3</strain>
    </source>
</reference>
<dbReference type="Proteomes" id="UP000482155">
    <property type="component" value="Unassembled WGS sequence"/>
</dbReference>
<evidence type="ECO:0000313" key="3">
    <source>
        <dbReference type="Proteomes" id="UP000482155"/>
    </source>
</evidence>
<comment type="caution">
    <text evidence="2">The sequence shown here is derived from an EMBL/GenBank/DDBJ whole genome shotgun (WGS) entry which is preliminary data.</text>
</comment>
<feature type="transmembrane region" description="Helical" evidence="1">
    <location>
        <begin position="12"/>
        <end position="35"/>
    </location>
</feature>
<keyword evidence="1" id="KW-0472">Membrane</keyword>
<keyword evidence="1" id="KW-1133">Transmembrane helix</keyword>
<organism evidence="2 3">
    <name type="scientific">Noviherbaspirillum galbum</name>
    <dbReference type="NCBI Taxonomy" id="2709383"/>
    <lineage>
        <taxon>Bacteria</taxon>
        <taxon>Pseudomonadati</taxon>
        <taxon>Pseudomonadota</taxon>
        <taxon>Betaproteobacteria</taxon>
        <taxon>Burkholderiales</taxon>
        <taxon>Oxalobacteraceae</taxon>
        <taxon>Noviherbaspirillum</taxon>
    </lineage>
</organism>
<gene>
    <name evidence="2" type="ORF">G3574_23385</name>
</gene>
<evidence type="ECO:0000256" key="1">
    <source>
        <dbReference type="SAM" id="Phobius"/>
    </source>
</evidence>
<keyword evidence="3" id="KW-1185">Reference proteome</keyword>
<proteinExistence type="predicted"/>
<keyword evidence="1" id="KW-0812">Transmembrane</keyword>